<dbReference type="HOGENOM" id="CLU_3133199_0_0_4"/>
<evidence type="ECO:0000313" key="3">
    <source>
        <dbReference type="Proteomes" id="UP000013966"/>
    </source>
</evidence>
<feature type="region of interest" description="Disordered" evidence="1">
    <location>
        <begin position="21"/>
        <end position="49"/>
    </location>
</feature>
<organism evidence="2 3">
    <name type="scientific">Caballeronia insecticola</name>
    <dbReference type="NCBI Taxonomy" id="758793"/>
    <lineage>
        <taxon>Bacteria</taxon>
        <taxon>Pseudomonadati</taxon>
        <taxon>Pseudomonadota</taxon>
        <taxon>Betaproteobacteria</taxon>
        <taxon>Burkholderiales</taxon>
        <taxon>Burkholderiaceae</taxon>
        <taxon>Caballeronia</taxon>
    </lineage>
</organism>
<dbReference type="PATRIC" id="fig|758793.3.peg.1415"/>
<evidence type="ECO:0000313" key="2">
    <source>
        <dbReference type="EMBL" id="BAN23166.1"/>
    </source>
</evidence>
<dbReference type="STRING" id="758793.BRPE64_ACDS14120"/>
<accession>R4WW26</accession>
<feature type="compositionally biased region" description="Basic and acidic residues" evidence="1">
    <location>
        <begin position="21"/>
        <end position="34"/>
    </location>
</feature>
<dbReference type="Proteomes" id="UP000013966">
    <property type="component" value="Chromosome 1"/>
</dbReference>
<sequence>MPQRADLSAVFEAIDGRRALRSAPADDDRAADARRRIRRKCGQTTSPVR</sequence>
<protein>
    <submittedName>
        <fullName evidence="2">Uncharacterized protein</fullName>
    </submittedName>
</protein>
<keyword evidence="3" id="KW-1185">Reference proteome</keyword>
<dbReference type="EMBL" id="AP013058">
    <property type="protein sequence ID" value="BAN23166.1"/>
    <property type="molecule type" value="Genomic_DNA"/>
</dbReference>
<proteinExistence type="predicted"/>
<dbReference type="AlphaFoldDB" id="R4WW26"/>
<evidence type="ECO:0000256" key="1">
    <source>
        <dbReference type="SAM" id="MobiDB-lite"/>
    </source>
</evidence>
<dbReference type="KEGG" id="buo:BRPE64_ACDS14120"/>
<reference evidence="2 3" key="2">
    <citation type="journal article" date="2018" name="Int. J. Syst. Evol. Microbiol.">
        <title>Burkholderia insecticola sp. nov., a gut symbiotic bacterium of the bean bug Riptortus pedestris.</title>
        <authorList>
            <person name="Takeshita K."/>
            <person name="Tamaki H."/>
            <person name="Ohbayashi T."/>
            <person name="Meng X.-Y."/>
            <person name="Sone T."/>
            <person name="Mitani Y."/>
            <person name="Peeters C."/>
            <person name="Kikuchi Y."/>
            <person name="Vandamme P."/>
        </authorList>
    </citation>
    <scope>NUCLEOTIDE SEQUENCE [LARGE SCALE GENOMIC DNA]</scope>
    <source>
        <strain evidence="2">RPE64</strain>
    </source>
</reference>
<gene>
    <name evidence="2" type="ORF">BRPE64_ACDS14120</name>
</gene>
<reference evidence="2 3" key="1">
    <citation type="journal article" date="2013" name="Genome Announc.">
        <title>Complete Genome Sequence of Burkholderia sp. Strain RPE64, Bacterial Symbiont of the Bean Bug Riptortus pedestris.</title>
        <authorList>
            <person name="Shibata T.F."/>
            <person name="Maeda T."/>
            <person name="Nikoh N."/>
            <person name="Yamaguchi K."/>
            <person name="Oshima K."/>
            <person name="Hattori M."/>
            <person name="Nishiyama T."/>
            <person name="Hasebe M."/>
            <person name="Fukatsu T."/>
            <person name="Kikuchi Y."/>
            <person name="Shigenobu S."/>
        </authorList>
    </citation>
    <scope>NUCLEOTIDE SEQUENCE [LARGE SCALE GENOMIC DNA]</scope>
</reference>
<name>R4WW26_9BURK</name>